<evidence type="ECO:0000259" key="5">
    <source>
        <dbReference type="Pfam" id="PF00107"/>
    </source>
</evidence>
<evidence type="ECO:0000256" key="2">
    <source>
        <dbReference type="ARBA" id="ARBA00022723"/>
    </source>
</evidence>
<proteinExistence type="predicted"/>
<evidence type="ECO:0000256" key="1">
    <source>
        <dbReference type="ARBA" id="ARBA00001947"/>
    </source>
</evidence>
<keyword evidence="4" id="KW-0560">Oxidoreductase</keyword>
<dbReference type="InterPro" id="IPR013149">
    <property type="entry name" value="ADH-like_C"/>
</dbReference>
<feature type="domain" description="Alcohol dehydrogenase-like C-terminal" evidence="5">
    <location>
        <begin position="195"/>
        <end position="283"/>
    </location>
</feature>
<dbReference type="SUPFAM" id="SSF50129">
    <property type="entry name" value="GroES-like"/>
    <property type="match status" value="1"/>
</dbReference>
<dbReference type="Gene3D" id="3.40.50.720">
    <property type="entry name" value="NAD(P)-binding Rossmann-like Domain"/>
    <property type="match status" value="1"/>
</dbReference>
<evidence type="ECO:0000313" key="6">
    <source>
        <dbReference type="EMBL" id="VFJ69913.1"/>
    </source>
</evidence>
<dbReference type="AlphaFoldDB" id="A0A450TPW3"/>
<organism evidence="6">
    <name type="scientific">Candidatus Kentrum sp. FW</name>
    <dbReference type="NCBI Taxonomy" id="2126338"/>
    <lineage>
        <taxon>Bacteria</taxon>
        <taxon>Pseudomonadati</taxon>
        <taxon>Pseudomonadota</taxon>
        <taxon>Gammaproteobacteria</taxon>
        <taxon>Candidatus Kentrum</taxon>
    </lineage>
</organism>
<dbReference type="PANTHER" id="PTHR42940">
    <property type="entry name" value="ALCOHOL DEHYDROGENASE 1-RELATED"/>
    <property type="match status" value="1"/>
</dbReference>
<name>A0A450TPW3_9GAMM</name>
<dbReference type="GO" id="GO:0016491">
    <property type="term" value="F:oxidoreductase activity"/>
    <property type="evidence" value="ECO:0007669"/>
    <property type="project" value="UniProtKB-KW"/>
</dbReference>
<dbReference type="Pfam" id="PF00107">
    <property type="entry name" value="ADH_zinc_N"/>
    <property type="match status" value="1"/>
</dbReference>
<dbReference type="EMBL" id="CAADFE010000020">
    <property type="protein sequence ID" value="VFJ69913.1"/>
    <property type="molecule type" value="Genomic_DNA"/>
</dbReference>
<evidence type="ECO:0000256" key="4">
    <source>
        <dbReference type="ARBA" id="ARBA00023002"/>
    </source>
</evidence>
<protein>
    <submittedName>
        <fullName evidence="6">NAD+-dependent secondary alcohol dehydrogenase Adh1</fullName>
    </submittedName>
</protein>
<evidence type="ECO:0000256" key="3">
    <source>
        <dbReference type="ARBA" id="ARBA00022833"/>
    </source>
</evidence>
<keyword evidence="3" id="KW-0862">Zinc</keyword>
<dbReference type="SUPFAM" id="SSF51735">
    <property type="entry name" value="NAD(P)-binding Rossmann-fold domains"/>
    <property type="match status" value="1"/>
</dbReference>
<dbReference type="InterPro" id="IPR011032">
    <property type="entry name" value="GroES-like_sf"/>
</dbReference>
<reference evidence="6" key="1">
    <citation type="submission" date="2019-02" db="EMBL/GenBank/DDBJ databases">
        <authorList>
            <person name="Gruber-Vodicka R. H."/>
            <person name="Seah K. B. B."/>
        </authorList>
    </citation>
    <scope>NUCLEOTIDE SEQUENCE</scope>
    <source>
        <strain evidence="6">BECK_BZ131</strain>
    </source>
</reference>
<dbReference type="PANTHER" id="PTHR42940:SF8">
    <property type="entry name" value="VACUOLAR PROTEIN SORTING-ASSOCIATED PROTEIN 11"/>
    <property type="match status" value="1"/>
</dbReference>
<dbReference type="Gene3D" id="3.90.180.10">
    <property type="entry name" value="Medium-chain alcohol dehydrogenases, catalytic domain"/>
    <property type="match status" value="1"/>
</dbReference>
<gene>
    <name evidence="6" type="ORF">BECKFW1821C_GA0114237_102033</name>
</gene>
<sequence>MCIGVTEQLLNPVISEKREQMGKRDARVGKISNFDMGRSADIVVKIRGSEVCRTDLLIIERAWKPIFDQQGNCLPITMGREEATWIGDPSPELDGLKREGLLFAAAFPKTDGGYSDHSENRYIHWEDISLLADARGRYTELSGTKIKDVLKLPKALMSKDIVPCSDTGFTAYRVAKEAGRRLGHNDHCVIIEAGGLGHIAIQCARAMCAAHIIVVETSDAALRVAREIGADETIKADGNELGKILEATGGKGAEAVIDFVGGKGSITRYLTVTGDNGGYYTFGDEEEIRVHKKNAWLAALGLGHQVRPPYGRPVDFSPPGGSTIWRLCGKTFFYEVAFIDSGLNATFRNAFKPIHRLTTLHRADPDEAGYL</sequence>
<dbReference type="GO" id="GO:0046872">
    <property type="term" value="F:metal ion binding"/>
    <property type="evidence" value="ECO:0007669"/>
    <property type="project" value="UniProtKB-KW"/>
</dbReference>
<comment type="cofactor">
    <cofactor evidence="1">
        <name>Zn(2+)</name>
        <dbReference type="ChEBI" id="CHEBI:29105"/>
    </cofactor>
</comment>
<keyword evidence="2" id="KW-0479">Metal-binding</keyword>
<dbReference type="InterPro" id="IPR036291">
    <property type="entry name" value="NAD(P)-bd_dom_sf"/>
</dbReference>
<accession>A0A450TPW3</accession>